<evidence type="ECO:0000259" key="1">
    <source>
        <dbReference type="Pfam" id="PF00483"/>
    </source>
</evidence>
<name>A0A1F5YSI1_9BACT</name>
<dbReference type="CDD" id="cd02509">
    <property type="entry name" value="GDP-M1P_Guanylyltransferase"/>
    <property type="match status" value="1"/>
</dbReference>
<dbReference type="EMBL" id="MFIX01000161">
    <property type="protein sequence ID" value="OGG03065.1"/>
    <property type="molecule type" value="Genomic_DNA"/>
</dbReference>
<feature type="domain" description="MannoseP isomerase/GMP-like beta-helix" evidence="2">
    <location>
        <begin position="304"/>
        <end position="356"/>
    </location>
</feature>
<protein>
    <submittedName>
        <fullName evidence="3">Uncharacterized protein</fullName>
    </submittedName>
</protein>
<dbReference type="GO" id="GO:0009298">
    <property type="term" value="P:GDP-mannose biosynthetic process"/>
    <property type="evidence" value="ECO:0007669"/>
    <property type="project" value="TreeGrafter"/>
</dbReference>
<dbReference type="PANTHER" id="PTHR46390:SF1">
    <property type="entry name" value="MANNOSE-1-PHOSPHATE GUANYLYLTRANSFERASE"/>
    <property type="match status" value="1"/>
</dbReference>
<proteinExistence type="predicted"/>
<dbReference type="SUPFAM" id="SSF53448">
    <property type="entry name" value="Nucleotide-diphospho-sugar transferases"/>
    <property type="match status" value="1"/>
</dbReference>
<dbReference type="AlphaFoldDB" id="A0A1F5YSI1"/>
<evidence type="ECO:0000313" key="3">
    <source>
        <dbReference type="EMBL" id="OGG03065.1"/>
    </source>
</evidence>
<dbReference type="Proteomes" id="UP000179129">
    <property type="component" value="Unassembled WGS sequence"/>
</dbReference>
<comment type="caution">
    <text evidence="3">The sequence shown here is derived from an EMBL/GenBank/DDBJ whole genome shotgun (WGS) entry which is preliminary data.</text>
</comment>
<accession>A0A1F5YSI1</accession>
<dbReference type="InterPro" id="IPR005835">
    <property type="entry name" value="NTP_transferase_dom"/>
</dbReference>
<gene>
    <name evidence="3" type="ORF">A3F83_07095</name>
</gene>
<dbReference type="GO" id="GO:0004475">
    <property type="term" value="F:mannose-1-phosphate guanylyltransferase (GTP) activity"/>
    <property type="evidence" value="ECO:0007669"/>
    <property type="project" value="InterPro"/>
</dbReference>
<sequence length="361" mass="39561">MILQNPEVVIVILAGGAGTRFWPLSTASRPKQFLNLFGGRSLLQQSYDRVAGLVQDERILVLTNAALSALVAEQLPELPEGNIIGEPLRRDTAAAVALAALISLRRYGNPVMIVLTADHLIKPKEQFRETLLSAARAAAVEPALYTFGIRPAYPATCYGYLESGKKLSAAASPAHYELLRFVEKPEAETAAKYLETGRFFWNSGMFVWSVETILGELQRQLPRHLELLGPSVEREGDSGWPEILRQAFEPLESTSIDFGVMEGANNLRMLAAEFYWNDVGGWLALEEFLESDASGNACQGKLEALDAKNNLVFCDNPEETVALIGVEGLVVVRAGGKTLVVPKDKAEEIKKLVKRLEPPQS</sequence>
<dbReference type="PANTHER" id="PTHR46390">
    <property type="entry name" value="MANNOSE-1-PHOSPHATE GUANYLYLTRANSFERASE"/>
    <property type="match status" value="1"/>
</dbReference>
<dbReference type="InterPro" id="IPR049577">
    <property type="entry name" value="GMPP_N"/>
</dbReference>
<dbReference type="Pfam" id="PF00483">
    <property type="entry name" value="NTP_transferase"/>
    <property type="match status" value="1"/>
</dbReference>
<dbReference type="InterPro" id="IPR051161">
    <property type="entry name" value="Mannose-6P_isomerase_type2"/>
</dbReference>
<dbReference type="InterPro" id="IPR029044">
    <property type="entry name" value="Nucleotide-diphossugar_trans"/>
</dbReference>
<dbReference type="Pfam" id="PF22640">
    <property type="entry name" value="ManC_GMP_beta-helix"/>
    <property type="match status" value="1"/>
</dbReference>
<dbReference type="Gene3D" id="3.90.550.10">
    <property type="entry name" value="Spore Coat Polysaccharide Biosynthesis Protein SpsA, Chain A"/>
    <property type="match status" value="1"/>
</dbReference>
<organism evidence="3 4">
    <name type="scientific">Candidatus Glassbacteria bacterium RIFCSPLOWO2_12_FULL_58_11</name>
    <dbReference type="NCBI Taxonomy" id="1817867"/>
    <lineage>
        <taxon>Bacteria</taxon>
        <taxon>Candidatus Glassiibacteriota</taxon>
    </lineage>
</organism>
<dbReference type="SUPFAM" id="SSF159283">
    <property type="entry name" value="Guanosine diphospho-D-mannose pyrophosphorylase/mannose-6-phosphate isomerase linker domain"/>
    <property type="match status" value="1"/>
</dbReference>
<reference evidence="3 4" key="1">
    <citation type="journal article" date="2016" name="Nat. Commun.">
        <title>Thousands of microbial genomes shed light on interconnected biogeochemical processes in an aquifer system.</title>
        <authorList>
            <person name="Anantharaman K."/>
            <person name="Brown C.T."/>
            <person name="Hug L.A."/>
            <person name="Sharon I."/>
            <person name="Castelle C.J."/>
            <person name="Probst A.J."/>
            <person name="Thomas B.C."/>
            <person name="Singh A."/>
            <person name="Wilkins M.J."/>
            <person name="Karaoz U."/>
            <person name="Brodie E.L."/>
            <person name="Williams K.H."/>
            <person name="Hubbard S.S."/>
            <person name="Banfield J.F."/>
        </authorList>
    </citation>
    <scope>NUCLEOTIDE SEQUENCE [LARGE SCALE GENOMIC DNA]</scope>
</reference>
<feature type="domain" description="Nucleotidyl transferase" evidence="1">
    <location>
        <begin position="11"/>
        <end position="290"/>
    </location>
</feature>
<evidence type="ECO:0000259" key="2">
    <source>
        <dbReference type="Pfam" id="PF22640"/>
    </source>
</evidence>
<dbReference type="InterPro" id="IPR054566">
    <property type="entry name" value="ManC/GMP-like_b-helix"/>
</dbReference>
<evidence type="ECO:0000313" key="4">
    <source>
        <dbReference type="Proteomes" id="UP000179129"/>
    </source>
</evidence>
<dbReference type="STRING" id="1817867.A3F83_07095"/>